<dbReference type="EMBL" id="LKAJ02000001">
    <property type="protein sequence ID" value="MCS5710751.1"/>
    <property type="molecule type" value="Genomic_DNA"/>
</dbReference>
<evidence type="ECO:0000256" key="1">
    <source>
        <dbReference type="ARBA" id="ARBA00005251"/>
    </source>
</evidence>
<evidence type="ECO:0000256" key="4">
    <source>
        <dbReference type="ARBA" id="ARBA00035259"/>
    </source>
</evidence>
<keyword evidence="2 5" id="KW-0689">Ribosomal protein</keyword>
<dbReference type="GO" id="GO:0003723">
    <property type="term" value="F:RNA binding"/>
    <property type="evidence" value="ECO:0007669"/>
    <property type="project" value="TreeGrafter"/>
</dbReference>
<dbReference type="OrthoDB" id="9803965at2"/>
<keyword evidence="8" id="KW-1185">Reference proteome</keyword>
<dbReference type="SUPFAM" id="SSF54211">
    <property type="entry name" value="Ribosomal protein S5 domain 2-like"/>
    <property type="match status" value="1"/>
</dbReference>
<protein>
    <recommendedName>
        <fullName evidence="4 5">Small ribosomal subunit protein uS9</fullName>
    </recommendedName>
</protein>
<dbReference type="InterPro" id="IPR000754">
    <property type="entry name" value="Ribosomal_uS9"/>
</dbReference>
<dbReference type="GO" id="GO:0003735">
    <property type="term" value="F:structural constituent of ribosome"/>
    <property type="evidence" value="ECO:0007669"/>
    <property type="project" value="InterPro"/>
</dbReference>
<dbReference type="NCBIfam" id="NF001099">
    <property type="entry name" value="PRK00132.1"/>
    <property type="match status" value="1"/>
</dbReference>
<dbReference type="FunFam" id="3.30.230.10:FF:000001">
    <property type="entry name" value="30S ribosomal protein S9"/>
    <property type="match status" value="1"/>
</dbReference>
<dbReference type="InterPro" id="IPR020568">
    <property type="entry name" value="Ribosomal_Su5_D2-typ_SF"/>
</dbReference>
<dbReference type="PATRIC" id="fig|1590043.3.peg.2194"/>
<evidence type="ECO:0000256" key="5">
    <source>
        <dbReference type="HAMAP-Rule" id="MF_00532"/>
    </source>
</evidence>
<dbReference type="STRING" id="295108.HT99x_02148"/>
<dbReference type="AlphaFoldDB" id="A0A0Q9YJ45"/>
<dbReference type="EMBL" id="LKAJ01000009">
    <property type="protein sequence ID" value="KRG20661.1"/>
    <property type="molecule type" value="Genomic_DNA"/>
</dbReference>
<accession>A0A0Q9YJ45</accession>
<dbReference type="HAMAP" id="MF_00532_B">
    <property type="entry name" value="Ribosomal_uS9_B"/>
    <property type="match status" value="1"/>
</dbReference>
<evidence type="ECO:0000256" key="2">
    <source>
        <dbReference type="ARBA" id="ARBA00022980"/>
    </source>
</evidence>
<comment type="caution">
    <text evidence="6">The sequence shown here is derived from an EMBL/GenBank/DDBJ whole genome shotgun (WGS) entry which is preliminary data.</text>
</comment>
<reference evidence="6" key="1">
    <citation type="submission" date="2015-09" db="EMBL/GenBank/DDBJ databases">
        <title>Draft Genome Sequences of Two Novel Amoeba-resistant Intranuclear Bacteria, Candidatus Berkiella cookevillensis and Candidatus Berkiella aquae.</title>
        <authorList>
            <person name="Mehari Y.T."/>
            <person name="Arivett B.A."/>
            <person name="Farone A.L."/>
            <person name="Gunderson J.H."/>
            <person name="Farone M.B."/>
        </authorList>
    </citation>
    <scope>NUCLEOTIDE SEQUENCE [LARGE SCALE GENOMIC DNA]</scope>
    <source>
        <strain evidence="6">HT99</strain>
    </source>
</reference>
<evidence type="ECO:0000313" key="6">
    <source>
        <dbReference type="EMBL" id="KRG20661.1"/>
    </source>
</evidence>
<dbReference type="Proteomes" id="UP000051497">
    <property type="component" value="Unassembled WGS sequence"/>
</dbReference>
<evidence type="ECO:0000313" key="7">
    <source>
        <dbReference type="EMBL" id="MCS5710751.1"/>
    </source>
</evidence>
<reference evidence="7" key="2">
    <citation type="journal article" date="2016" name="Genome Announc.">
        <title>Draft Genome Sequences of Two Novel Amoeba-Resistant Intranuclear Bacteria, 'Candidatus Berkiella cookevillensis' and 'Candidatus Berkiella aquae'.</title>
        <authorList>
            <person name="Mehari Y.T."/>
            <person name="Arivett B.A."/>
            <person name="Farone A.L."/>
            <person name="Gunderson J.H."/>
            <person name="Farone M.B."/>
        </authorList>
    </citation>
    <scope>NUCLEOTIDE SEQUENCE</scope>
    <source>
        <strain evidence="7">HT99</strain>
    </source>
</reference>
<gene>
    <name evidence="5 6" type="primary">rpsI</name>
    <name evidence="7" type="ORF">HT99x_004865</name>
    <name evidence="6" type="ORF">HT99x_02148</name>
</gene>
<dbReference type="Gene3D" id="3.30.230.10">
    <property type="match status" value="1"/>
</dbReference>
<organism evidence="6">
    <name type="scientific">Candidatus Berkiella aquae</name>
    <dbReference type="NCBI Taxonomy" id="295108"/>
    <lineage>
        <taxon>Bacteria</taxon>
        <taxon>Pseudomonadati</taxon>
        <taxon>Pseudomonadota</taxon>
        <taxon>Gammaproteobacteria</taxon>
        <taxon>Candidatus Berkiellales</taxon>
        <taxon>Candidatus Berkiellaceae</taxon>
        <taxon>Candidatus Berkiella</taxon>
    </lineage>
</organism>
<dbReference type="GO" id="GO:0022627">
    <property type="term" value="C:cytosolic small ribosomal subunit"/>
    <property type="evidence" value="ECO:0007669"/>
    <property type="project" value="TreeGrafter"/>
</dbReference>
<dbReference type="InterPro" id="IPR014721">
    <property type="entry name" value="Ribsml_uS5_D2-typ_fold_subgr"/>
</dbReference>
<dbReference type="PANTHER" id="PTHR21569">
    <property type="entry name" value="RIBOSOMAL PROTEIN S9"/>
    <property type="match status" value="1"/>
</dbReference>
<dbReference type="PANTHER" id="PTHR21569:SF1">
    <property type="entry name" value="SMALL RIBOSOMAL SUBUNIT PROTEIN US9M"/>
    <property type="match status" value="1"/>
</dbReference>
<name>A0A0Q9YJ45_9GAMM</name>
<evidence type="ECO:0000256" key="3">
    <source>
        <dbReference type="ARBA" id="ARBA00023274"/>
    </source>
</evidence>
<keyword evidence="3 5" id="KW-0687">Ribonucleoprotein</keyword>
<sequence>MATAQQNYGTGRRKTCRARVYLKKGTGNIIINDKTLEEYFGGRKAAHMIVRQPLEILGVTNRFDVTVNVGGSGPMGQAGAIRHGITRALIQYDEEDATGSEGTSGGTQSFRQILRKAGYVTRDSREVERKKVGFRKARKVEQYSKR</sequence>
<dbReference type="GO" id="GO:0006412">
    <property type="term" value="P:translation"/>
    <property type="evidence" value="ECO:0007669"/>
    <property type="project" value="UniProtKB-UniRule"/>
</dbReference>
<dbReference type="Pfam" id="PF00380">
    <property type="entry name" value="Ribosomal_S9"/>
    <property type="match status" value="1"/>
</dbReference>
<dbReference type="InterPro" id="IPR023035">
    <property type="entry name" value="Ribosomal_uS9_bac/plastid"/>
</dbReference>
<dbReference type="RefSeq" id="WP_075066773.1">
    <property type="nucleotide sequence ID" value="NZ_LKAJ02000001.1"/>
</dbReference>
<reference evidence="7" key="3">
    <citation type="submission" date="2021-06" db="EMBL/GenBank/DDBJ databases">
        <title>Genomic Description and Analysis of Intracellular Bacteria, Candidatus Berkiella cookevillensis and Candidatus Berkiella aquae.</title>
        <authorList>
            <person name="Kidane D.T."/>
            <person name="Mehari Y.T."/>
            <person name="Rice F.C."/>
            <person name="Arivett B.A."/>
            <person name="Farone A.L."/>
            <person name="Berk S.G."/>
            <person name="Farone M.B."/>
        </authorList>
    </citation>
    <scope>NUCLEOTIDE SEQUENCE</scope>
    <source>
        <strain evidence="7">HT99</strain>
    </source>
</reference>
<comment type="similarity">
    <text evidence="1 5">Belongs to the universal ribosomal protein uS9 family.</text>
</comment>
<evidence type="ECO:0000313" key="8">
    <source>
        <dbReference type="Proteomes" id="UP000051497"/>
    </source>
</evidence>
<proteinExistence type="inferred from homology"/>